<feature type="region of interest" description="Disordered" evidence="6">
    <location>
        <begin position="217"/>
        <end position="238"/>
    </location>
</feature>
<reference evidence="7 8" key="1">
    <citation type="submission" date="2019-08" db="EMBL/GenBank/DDBJ databases">
        <title>Draft genome sequences of two oriental melons (Cucumis melo L. var makuwa).</title>
        <authorList>
            <person name="Kwon S.-Y."/>
        </authorList>
    </citation>
    <scope>NUCLEOTIDE SEQUENCE [LARGE SCALE GENOMIC DNA]</scope>
    <source>
        <strain evidence="8">cv. SW 3</strain>
        <tissue evidence="7">Leaf</tissue>
    </source>
</reference>
<sequence>MEIENQHPFQIDLGHLMAFNPHHQFPSIPPSREELISECLQKGTELVQSIANDLFNLPSTEDRDGPLVRLPPPTTRLPREKPLPKPKPPTKWELFALKKGIKKRKKDKRVYDEQTHTWKRRHGYDRANDEDNIPIIEAKMTDESGEDPFAARRADKKKRVEKQEKNRLQNLKQAAKVGALPSHIQLAATALPITGTQAAPKKITKDELGNVAGMAATSTASGGKFDKKFAGEKPAKHQGKYRKFLPVVEGTGIGSREREQTEKVLSRLISKNSHEILNVNKAVNMYNVKKEKKQRNQQGKSSSSSSKLKANKKLQKKPLKKGSSKQGKAK</sequence>
<organism evidence="7 8">
    <name type="scientific">Cucumis melo var. makuwa</name>
    <name type="common">Oriental melon</name>
    <dbReference type="NCBI Taxonomy" id="1194695"/>
    <lineage>
        <taxon>Eukaryota</taxon>
        <taxon>Viridiplantae</taxon>
        <taxon>Streptophyta</taxon>
        <taxon>Embryophyta</taxon>
        <taxon>Tracheophyta</taxon>
        <taxon>Spermatophyta</taxon>
        <taxon>Magnoliopsida</taxon>
        <taxon>eudicotyledons</taxon>
        <taxon>Gunneridae</taxon>
        <taxon>Pentapetalae</taxon>
        <taxon>rosids</taxon>
        <taxon>fabids</taxon>
        <taxon>Cucurbitales</taxon>
        <taxon>Cucurbitaceae</taxon>
        <taxon>Benincaseae</taxon>
        <taxon>Cucumis</taxon>
    </lineage>
</organism>
<dbReference type="InterPro" id="IPR007023">
    <property type="entry name" value="Ribosom_reg"/>
</dbReference>
<dbReference type="PANTHER" id="PTHR17602:SF4">
    <property type="entry name" value="RIBOSOME BIOGENESIS REGULATORY PROTEIN HOMOLOG"/>
    <property type="match status" value="1"/>
</dbReference>
<keyword evidence="3 5" id="KW-0690">Ribosome biogenesis</keyword>
<gene>
    <name evidence="7" type="ORF">E6C27_scaffold824G00350</name>
</gene>
<dbReference type="GO" id="GO:0042273">
    <property type="term" value="P:ribosomal large subunit biogenesis"/>
    <property type="evidence" value="ECO:0007669"/>
    <property type="project" value="TreeGrafter"/>
</dbReference>
<evidence type="ECO:0000256" key="1">
    <source>
        <dbReference type="ARBA" id="ARBA00004123"/>
    </source>
</evidence>
<feature type="compositionally biased region" description="Low complexity" evidence="6">
    <location>
        <begin position="296"/>
        <end position="308"/>
    </location>
</feature>
<feature type="region of interest" description="Disordered" evidence="6">
    <location>
        <begin position="287"/>
        <end position="330"/>
    </location>
</feature>
<dbReference type="AlphaFoldDB" id="A0A5A7TFQ4"/>
<evidence type="ECO:0000256" key="6">
    <source>
        <dbReference type="SAM" id="MobiDB-lite"/>
    </source>
</evidence>
<feature type="compositionally biased region" description="Basic and acidic residues" evidence="6">
    <location>
        <begin position="224"/>
        <end position="235"/>
    </location>
</feature>
<dbReference type="PANTHER" id="PTHR17602">
    <property type="entry name" value="RIBOSOME BIOGENESIS REGULATORY PROTEIN"/>
    <property type="match status" value="1"/>
</dbReference>
<feature type="compositionally biased region" description="Basic residues" evidence="6">
    <location>
        <begin position="309"/>
        <end position="330"/>
    </location>
</feature>
<evidence type="ECO:0000256" key="3">
    <source>
        <dbReference type="ARBA" id="ARBA00022517"/>
    </source>
</evidence>
<dbReference type="GO" id="GO:0030687">
    <property type="term" value="C:preribosome, large subunit precursor"/>
    <property type="evidence" value="ECO:0007669"/>
    <property type="project" value="TreeGrafter"/>
</dbReference>
<dbReference type="OrthoDB" id="28455at2759"/>
<evidence type="ECO:0000313" key="8">
    <source>
        <dbReference type="Proteomes" id="UP000321393"/>
    </source>
</evidence>
<name>A0A5A7TFQ4_CUCMM</name>
<evidence type="ECO:0000313" key="7">
    <source>
        <dbReference type="EMBL" id="KAA0042254.1"/>
    </source>
</evidence>
<comment type="function">
    <text evidence="5">Involved in ribosomal large subunit assembly.</text>
</comment>
<feature type="region of interest" description="Disordered" evidence="6">
    <location>
        <begin position="138"/>
        <end position="161"/>
    </location>
</feature>
<dbReference type="GO" id="GO:0005730">
    <property type="term" value="C:nucleolus"/>
    <property type="evidence" value="ECO:0007669"/>
    <property type="project" value="TreeGrafter"/>
</dbReference>
<dbReference type="Proteomes" id="UP000321393">
    <property type="component" value="Unassembled WGS sequence"/>
</dbReference>
<dbReference type="Pfam" id="PF04939">
    <property type="entry name" value="RRS1"/>
    <property type="match status" value="1"/>
</dbReference>
<comment type="similarity">
    <text evidence="2 5">Belongs to the RRS1 family.</text>
</comment>
<dbReference type="STRING" id="1194695.A0A5A7TFQ4"/>
<keyword evidence="4 5" id="KW-0539">Nucleus</keyword>
<comment type="subcellular location">
    <subcellularLocation>
        <location evidence="1 5">Nucleus</location>
    </subcellularLocation>
</comment>
<comment type="caution">
    <text evidence="7">The sequence shown here is derived from an EMBL/GenBank/DDBJ whole genome shotgun (WGS) entry which is preliminary data.</text>
</comment>
<dbReference type="EMBL" id="SSTE01016190">
    <property type="protein sequence ID" value="KAA0042254.1"/>
    <property type="molecule type" value="Genomic_DNA"/>
</dbReference>
<feature type="region of interest" description="Disordered" evidence="6">
    <location>
        <begin position="58"/>
        <end position="90"/>
    </location>
</feature>
<dbReference type="GO" id="GO:0000447">
    <property type="term" value="P:endonucleolytic cleavage in ITS1 to separate SSU-rRNA from 5.8S rRNA and LSU-rRNA from tricistronic rRNA transcript (SSU-rRNA, 5.8S rRNA, LSU-rRNA)"/>
    <property type="evidence" value="ECO:0007669"/>
    <property type="project" value="TreeGrafter"/>
</dbReference>
<evidence type="ECO:0000256" key="2">
    <source>
        <dbReference type="ARBA" id="ARBA00010077"/>
    </source>
</evidence>
<protein>
    <recommendedName>
        <fullName evidence="5">Ribosome biogenesis regulatory protein</fullName>
    </recommendedName>
</protein>
<accession>A0A5A7TFQ4</accession>
<proteinExistence type="inferred from homology"/>
<evidence type="ECO:0000256" key="5">
    <source>
        <dbReference type="RuleBase" id="RU364132"/>
    </source>
</evidence>
<evidence type="ECO:0000256" key="4">
    <source>
        <dbReference type="ARBA" id="ARBA00023242"/>
    </source>
</evidence>